<dbReference type="Pfam" id="PF02823">
    <property type="entry name" value="ATP-synt_DE_N"/>
    <property type="match status" value="1"/>
</dbReference>
<gene>
    <name evidence="9" type="ORF">SAMN05443429_11033</name>
</gene>
<evidence type="ECO:0000256" key="7">
    <source>
        <dbReference type="ARBA" id="ARBA00023196"/>
    </source>
</evidence>
<comment type="subcellular location">
    <subcellularLocation>
        <location evidence="2">Endomembrane system</location>
        <topology evidence="2">Peripheral membrane protein</topology>
    </subcellularLocation>
</comment>
<dbReference type="OrthoDB" id="5294255at2"/>
<evidence type="ECO:0000256" key="1">
    <source>
        <dbReference type="ARBA" id="ARBA00003543"/>
    </source>
</evidence>
<dbReference type="Gene3D" id="2.60.15.10">
    <property type="entry name" value="F0F1 ATP synthase delta/epsilon subunit, N-terminal"/>
    <property type="match status" value="1"/>
</dbReference>
<comment type="similarity">
    <text evidence="3">Belongs to the ATPase epsilon chain family.</text>
</comment>
<feature type="domain" description="ATP synthase F1 complex delta/epsilon subunit N-terminal" evidence="8">
    <location>
        <begin position="1"/>
        <end position="93"/>
    </location>
</feature>
<evidence type="ECO:0000259" key="8">
    <source>
        <dbReference type="Pfam" id="PF02823"/>
    </source>
</evidence>
<evidence type="ECO:0000256" key="2">
    <source>
        <dbReference type="ARBA" id="ARBA00004184"/>
    </source>
</evidence>
<evidence type="ECO:0000256" key="4">
    <source>
        <dbReference type="ARBA" id="ARBA00022448"/>
    </source>
</evidence>
<evidence type="ECO:0000313" key="10">
    <source>
        <dbReference type="Proteomes" id="UP000184335"/>
    </source>
</evidence>
<dbReference type="GO" id="GO:0012505">
    <property type="term" value="C:endomembrane system"/>
    <property type="evidence" value="ECO:0007669"/>
    <property type="project" value="UniProtKB-SubCell"/>
</dbReference>
<keyword evidence="6" id="KW-0472">Membrane</keyword>
<reference evidence="9 10" key="1">
    <citation type="submission" date="2016-11" db="EMBL/GenBank/DDBJ databases">
        <authorList>
            <person name="Jaros S."/>
            <person name="Januszkiewicz K."/>
            <person name="Wedrychowicz H."/>
        </authorList>
    </citation>
    <scope>NUCLEOTIDE SEQUENCE [LARGE SCALE GENOMIC DNA]</scope>
    <source>
        <strain evidence="9 10">DSM 25479</strain>
    </source>
</reference>
<protein>
    <submittedName>
        <fullName evidence="9">F-type H+-transporting ATPase subunit epsilon</fullName>
    </submittedName>
</protein>
<name>A0A1M6GUS8_9FLAO</name>
<evidence type="ECO:0000313" key="9">
    <source>
        <dbReference type="EMBL" id="SHJ13669.1"/>
    </source>
</evidence>
<accession>A0A1M6GUS8</accession>
<evidence type="ECO:0000256" key="6">
    <source>
        <dbReference type="ARBA" id="ARBA00023136"/>
    </source>
</evidence>
<dbReference type="GO" id="GO:0046933">
    <property type="term" value="F:proton-transporting ATP synthase activity, rotational mechanism"/>
    <property type="evidence" value="ECO:0007669"/>
    <property type="project" value="InterPro"/>
</dbReference>
<dbReference type="InterPro" id="IPR020546">
    <property type="entry name" value="ATP_synth_F1_dsu/esu_N"/>
</dbReference>
<keyword evidence="7" id="KW-0139">CF(1)</keyword>
<dbReference type="Proteomes" id="UP000184335">
    <property type="component" value="Unassembled WGS sequence"/>
</dbReference>
<organism evidence="9 10">
    <name type="scientific">Cruoricaptor ignavus</name>
    <dbReference type="NCBI Taxonomy" id="1118202"/>
    <lineage>
        <taxon>Bacteria</taxon>
        <taxon>Pseudomonadati</taxon>
        <taxon>Bacteroidota</taxon>
        <taxon>Flavobacteriia</taxon>
        <taxon>Flavobacteriales</taxon>
        <taxon>Weeksellaceae</taxon>
        <taxon>Cruoricaptor</taxon>
    </lineage>
</organism>
<comment type="function">
    <text evidence="1">Produces ATP from ADP in the presence of a proton gradient across the membrane.</text>
</comment>
<keyword evidence="7" id="KW-0066">ATP synthesis</keyword>
<dbReference type="RefSeq" id="WP_073180547.1">
    <property type="nucleotide sequence ID" value="NZ_CP171011.1"/>
</dbReference>
<evidence type="ECO:0000256" key="5">
    <source>
        <dbReference type="ARBA" id="ARBA00023065"/>
    </source>
</evidence>
<dbReference type="CDD" id="cd12152">
    <property type="entry name" value="F1-ATPase_delta"/>
    <property type="match status" value="1"/>
</dbReference>
<dbReference type="GO" id="GO:0045259">
    <property type="term" value="C:proton-transporting ATP synthase complex"/>
    <property type="evidence" value="ECO:0007669"/>
    <property type="project" value="UniProtKB-KW"/>
</dbReference>
<dbReference type="InterPro" id="IPR001469">
    <property type="entry name" value="ATP_synth_F1_dsu/esu"/>
</dbReference>
<sequence length="93" mass="10081">MNIKILTPEAVIFDGEVKSVQVPGSNGEFHILNNHASIVSALSEGEIKLYNSSVGDYSKNFEQRNGSAGQYFGYDIKGGVVEFKDNKGIILAD</sequence>
<keyword evidence="5" id="KW-0406">Ion transport</keyword>
<dbReference type="SUPFAM" id="SSF51344">
    <property type="entry name" value="Epsilon subunit of F1F0-ATP synthase N-terminal domain"/>
    <property type="match status" value="1"/>
</dbReference>
<evidence type="ECO:0000256" key="3">
    <source>
        <dbReference type="ARBA" id="ARBA00005712"/>
    </source>
</evidence>
<dbReference type="AlphaFoldDB" id="A0A1M6GUS8"/>
<proteinExistence type="inferred from homology"/>
<keyword evidence="4" id="KW-0813">Transport</keyword>
<dbReference type="EMBL" id="FQYI01000010">
    <property type="protein sequence ID" value="SHJ13669.1"/>
    <property type="molecule type" value="Genomic_DNA"/>
</dbReference>
<dbReference type="STRING" id="1118202.SAMN05443429_11033"/>
<keyword evidence="10" id="KW-1185">Reference proteome</keyword>
<dbReference type="InterPro" id="IPR036771">
    <property type="entry name" value="ATPsynth_dsu/esu_N"/>
</dbReference>